<organism evidence="2 3">
    <name type="scientific">Aureobasidium pullulans</name>
    <name type="common">Black yeast</name>
    <name type="synonym">Pullularia pullulans</name>
    <dbReference type="NCBI Taxonomy" id="5580"/>
    <lineage>
        <taxon>Eukaryota</taxon>
        <taxon>Fungi</taxon>
        <taxon>Dikarya</taxon>
        <taxon>Ascomycota</taxon>
        <taxon>Pezizomycotina</taxon>
        <taxon>Dothideomycetes</taxon>
        <taxon>Dothideomycetidae</taxon>
        <taxon>Dothideales</taxon>
        <taxon>Saccotheciaceae</taxon>
        <taxon>Aureobasidium</taxon>
    </lineage>
</organism>
<reference evidence="2 3" key="1">
    <citation type="submission" date="2018-10" db="EMBL/GenBank/DDBJ databases">
        <title>Fifty Aureobasidium pullulans genomes reveal a recombining polyextremotolerant generalist.</title>
        <authorList>
            <person name="Gostincar C."/>
            <person name="Turk M."/>
            <person name="Zajc J."/>
            <person name="Gunde-Cimerman N."/>
        </authorList>
    </citation>
    <scope>NUCLEOTIDE SEQUENCE [LARGE SCALE GENOMIC DNA]</scope>
    <source>
        <strain evidence="2 3">EXF-11318</strain>
    </source>
</reference>
<feature type="compositionally biased region" description="Polar residues" evidence="1">
    <location>
        <begin position="1"/>
        <end position="12"/>
    </location>
</feature>
<accession>A0A4S8WAK8</accession>
<name>A0A4S8WAK8_AURPU</name>
<proteinExistence type="predicted"/>
<evidence type="ECO:0000313" key="2">
    <source>
        <dbReference type="EMBL" id="THW21475.1"/>
    </source>
</evidence>
<dbReference type="AlphaFoldDB" id="A0A4S8WAK8"/>
<feature type="region of interest" description="Disordered" evidence="1">
    <location>
        <begin position="1"/>
        <end position="34"/>
    </location>
</feature>
<evidence type="ECO:0008006" key="4">
    <source>
        <dbReference type="Google" id="ProtNLM"/>
    </source>
</evidence>
<dbReference type="EMBL" id="QZAJ01000033">
    <property type="protein sequence ID" value="THW21475.1"/>
    <property type="molecule type" value="Genomic_DNA"/>
</dbReference>
<comment type="caution">
    <text evidence="2">The sequence shown here is derived from an EMBL/GenBank/DDBJ whole genome shotgun (WGS) entry which is preliminary data.</text>
</comment>
<evidence type="ECO:0000256" key="1">
    <source>
        <dbReference type="SAM" id="MobiDB-lite"/>
    </source>
</evidence>
<gene>
    <name evidence="2" type="ORF">D6D24_01703</name>
</gene>
<evidence type="ECO:0000313" key="3">
    <source>
        <dbReference type="Proteomes" id="UP000308014"/>
    </source>
</evidence>
<protein>
    <recommendedName>
        <fullName evidence="4">F-box domain-containing protein</fullName>
    </recommendedName>
</protein>
<sequence length="524" mass="59668">MPRSLRSTTGGSRLQPKPKMQPQTKTHAHAHTRTSAHRYARTFEILPVEIRQLIADCFEDDKDVASYRLICKSTNYSIDEDEGSFWRTQFLNSYDPPESVPEGDRSTVNEWFKQQYQSRKRAEGQKFVFDSGNSEEEANCLVLFKDLLIGACERMDIPTMLLIFQPDTFNTSVCKAKKQSVHSPNMDRIERIAEAKGLLDCVLRRPTTRANKSPTNPVLVVIQLILTHLSLTVPLSSKMAKVWGFPDTQAVVYLPNSSRPIFKGPTCQEVDIDWTLHVASFFRNYLLSKQEPTHIHYENLDRSERPQGWTKPLSTSPLKLGKHWKGTYAYVDHDEIAQIRSGFHEDYPVQDHMCGEDTAETFQDLRLGFPKGQLEFWPDIFEHILKSRAKIEYRTPTTRAQKRATGPDALPEGEPVSFCFKGGGEDASEKFQASGWFNPLPPQHGIPGWHRMTMMKYYIDESSGQPDLDSLWAYEGVVLPGGMVMLGRWWSPTFDDGPEYSGPFIFWNVDASMPAIADDTQTTG</sequence>
<dbReference type="Proteomes" id="UP000308014">
    <property type="component" value="Unassembled WGS sequence"/>
</dbReference>